<keyword evidence="4" id="KW-1185">Reference proteome</keyword>
<evidence type="ECO:0000313" key="3">
    <source>
        <dbReference type="Proteomes" id="UP001154255"/>
    </source>
</evidence>
<comment type="caution">
    <text evidence="1">The sequence shown here is derived from an EMBL/GenBank/DDBJ whole genome shotgun (WGS) entry which is preliminary data.</text>
</comment>
<proteinExistence type="predicted"/>
<name>A0A9W4X766_9PROT</name>
<evidence type="ECO:0000313" key="1">
    <source>
        <dbReference type="EMBL" id="CAI3947115.1"/>
    </source>
</evidence>
<accession>A0A9W4X766</accession>
<gene>
    <name evidence="2" type="ORF">R53529_LOCUS1499</name>
    <name evidence="1" type="ORF">R53530_LOCUS1593</name>
</gene>
<dbReference type="Proteomes" id="UP001154255">
    <property type="component" value="Unassembled WGS sequence"/>
</dbReference>
<dbReference type="EMBL" id="CAMXCS010000003">
    <property type="protein sequence ID" value="CAI3947576.1"/>
    <property type="molecule type" value="Genomic_DNA"/>
</dbReference>
<protein>
    <submittedName>
        <fullName evidence="1">Uncharacterized protein</fullName>
    </submittedName>
</protein>
<reference evidence="1" key="1">
    <citation type="submission" date="2022-10" db="EMBL/GenBank/DDBJ databases">
        <authorList>
            <person name="Botero Cardona J."/>
        </authorList>
    </citation>
    <scope>NUCLEOTIDE SEQUENCE</scope>
    <source>
        <strain evidence="1">LMG 31819</strain>
        <strain evidence="2">R-53529</strain>
    </source>
</reference>
<dbReference type="AlphaFoldDB" id="A0A9W4X766"/>
<sequence length="144" mass="17086">MQGAITHAHRNNTHHNLQLLARICIQRFYKRMWEMINNFLQRIGLDEQELPTYACLLFQYFSTFADLEGVRISCPINSTYIDIWAYDKNHFDLQGKIYIDDVNLFFILEVKDELHAFGIEGFRSSVYKVIRKFIEIVSEENGEE</sequence>
<evidence type="ECO:0000313" key="2">
    <source>
        <dbReference type="EMBL" id="CAI3947576.1"/>
    </source>
</evidence>
<dbReference type="Proteomes" id="UP001154259">
    <property type="component" value="Unassembled WGS sequence"/>
</dbReference>
<evidence type="ECO:0000313" key="4">
    <source>
        <dbReference type="Proteomes" id="UP001154259"/>
    </source>
</evidence>
<dbReference type="EMBL" id="CAMXCM010000004">
    <property type="protein sequence ID" value="CAI3947115.1"/>
    <property type="molecule type" value="Genomic_DNA"/>
</dbReference>
<organism evidence="1 3">
    <name type="scientific">Commensalibacter communis</name>
    <dbReference type="NCBI Taxonomy" id="2972786"/>
    <lineage>
        <taxon>Bacteria</taxon>
        <taxon>Pseudomonadati</taxon>
        <taxon>Pseudomonadota</taxon>
        <taxon>Alphaproteobacteria</taxon>
        <taxon>Acetobacterales</taxon>
        <taxon>Acetobacteraceae</taxon>
    </lineage>
</organism>